<dbReference type="Gene3D" id="3.40.1060.10">
    <property type="entry name" value="Aconitase, Domain 2"/>
    <property type="match status" value="1"/>
</dbReference>
<dbReference type="InterPro" id="IPR050926">
    <property type="entry name" value="Aconitase/IPM_isomerase"/>
</dbReference>
<dbReference type="PANTHER" id="PTHR43160:SF3">
    <property type="entry name" value="ACONITATE HYDRATASE, MITOCHONDRIAL"/>
    <property type="match status" value="1"/>
</dbReference>
<evidence type="ECO:0000256" key="1">
    <source>
        <dbReference type="ARBA" id="ARBA00001966"/>
    </source>
</evidence>
<dbReference type="EMBL" id="KZ613964">
    <property type="protein sequence ID" value="PMD30990.1"/>
    <property type="molecule type" value="Genomic_DNA"/>
</dbReference>
<dbReference type="AlphaFoldDB" id="A0A2J6QXL3"/>
<evidence type="ECO:0000256" key="4">
    <source>
        <dbReference type="ARBA" id="ARBA00022723"/>
    </source>
</evidence>
<feature type="domain" description="Aconitase A/isopropylmalate dehydratase small subunit swivel" evidence="8">
    <location>
        <begin position="501"/>
        <end position="632"/>
    </location>
</feature>
<keyword evidence="4" id="KW-0479">Metal-binding</keyword>
<dbReference type="Gene3D" id="3.30.499.10">
    <property type="entry name" value="Aconitase, domain 3"/>
    <property type="match status" value="2"/>
</dbReference>
<reference evidence="9 10" key="1">
    <citation type="submission" date="2016-04" db="EMBL/GenBank/DDBJ databases">
        <title>A degradative enzymes factory behind the ericoid mycorrhizal symbiosis.</title>
        <authorList>
            <consortium name="DOE Joint Genome Institute"/>
            <person name="Martino E."/>
            <person name="Morin E."/>
            <person name="Grelet G."/>
            <person name="Kuo A."/>
            <person name="Kohler A."/>
            <person name="Daghino S."/>
            <person name="Barry K."/>
            <person name="Choi C."/>
            <person name="Cichocki N."/>
            <person name="Clum A."/>
            <person name="Copeland A."/>
            <person name="Hainaut M."/>
            <person name="Haridas S."/>
            <person name="Labutti K."/>
            <person name="Lindquist E."/>
            <person name="Lipzen A."/>
            <person name="Khouja H.-R."/>
            <person name="Murat C."/>
            <person name="Ohm R."/>
            <person name="Olson A."/>
            <person name="Spatafora J."/>
            <person name="Veneault-Fourrey C."/>
            <person name="Henrissat B."/>
            <person name="Grigoriev I."/>
            <person name="Martin F."/>
            <person name="Perotto S."/>
        </authorList>
    </citation>
    <scope>NUCLEOTIDE SEQUENCE [LARGE SCALE GENOMIC DNA]</scope>
    <source>
        <strain evidence="9 10">F</strain>
    </source>
</reference>
<comment type="cofactor">
    <cofactor evidence="1">
        <name>[4Fe-4S] cluster</name>
        <dbReference type="ChEBI" id="CHEBI:49883"/>
    </cofactor>
</comment>
<keyword evidence="10" id="KW-1185">Reference proteome</keyword>
<evidence type="ECO:0000259" key="7">
    <source>
        <dbReference type="Pfam" id="PF00330"/>
    </source>
</evidence>
<evidence type="ECO:0000256" key="5">
    <source>
        <dbReference type="ARBA" id="ARBA00023004"/>
    </source>
</evidence>
<dbReference type="InterPro" id="IPR036008">
    <property type="entry name" value="Aconitase_4Fe-4S_dom"/>
</dbReference>
<dbReference type="Proteomes" id="UP000235786">
    <property type="component" value="Unassembled WGS sequence"/>
</dbReference>
<dbReference type="SUPFAM" id="SSF53732">
    <property type="entry name" value="Aconitase iron-sulfur domain"/>
    <property type="match status" value="1"/>
</dbReference>
<dbReference type="Gene3D" id="3.20.19.10">
    <property type="entry name" value="Aconitase, domain 4"/>
    <property type="match status" value="1"/>
</dbReference>
<dbReference type="GO" id="GO:0006099">
    <property type="term" value="P:tricarboxylic acid cycle"/>
    <property type="evidence" value="ECO:0007669"/>
    <property type="project" value="TreeGrafter"/>
</dbReference>
<organism evidence="9 10">
    <name type="scientific">Hyaloscypha variabilis (strain UAMH 11265 / GT02V1 / F)</name>
    <name type="common">Meliniomyces variabilis</name>
    <dbReference type="NCBI Taxonomy" id="1149755"/>
    <lineage>
        <taxon>Eukaryota</taxon>
        <taxon>Fungi</taxon>
        <taxon>Dikarya</taxon>
        <taxon>Ascomycota</taxon>
        <taxon>Pezizomycotina</taxon>
        <taxon>Leotiomycetes</taxon>
        <taxon>Helotiales</taxon>
        <taxon>Hyaloscyphaceae</taxon>
        <taxon>Hyaloscypha</taxon>
        <taxon>Hyaloscypha variabilis</taxon>
    </lineage>
</organism>
<gene>
    <name evidence="9" type="ORF">L207DRAFT_442694</name>
</gene>
<accession>A0A2J6QXL3</accession>
<dbReference type="Pfam" id="PF00330">
    <property type="entry name" value="Aconitase"/>
    <property type="match status" value="1"/>
</dbReference>
<dbReference type="GO" id="GO:0046872">
    <property type="term" value="F:metal ion binding"/>
    <property type="evidence" value="ECO:0007669"/>
    <property type="project" value="UniProtKB-KW"/>
</dbReference>
<proteinExistence type="inferred from homology"/>
<sequence length="703" mass="75398">LPYAHLRSNLAIIRRRLNRPLTLSEKILYSHLCDPESQEIAPGSSFLKLQPDRVAIHDANATMALLQFMSAGIDKTALPTTIHTDHLTMAEGGSRAVPGDQGKQDLVAAKIKHKEVFEFLASASARFGIGFWKPGSGILHTILFENYVFPGGLLVGTDSHTPNAAGMAMLGIGVGGSDAVDAMTGLPWELPCPKVLGVRLTGKLNGWASSKDIICHLAGLISVTGGKGKIVEFFGPGVNTLGATAMATVGNMSAEIDLDALEPTINGPFTPDLSHPLSKLGQAVSENGWPKHLAASLVGSCTNSSYEDLMKVAGLLDQARAAGVKLKTPFYVLTGSEQIRATAEDAGFLTSVRDAGGIVLSSSCGPCVGQWNRQDVPKGEANSVISSFNRNFTGRHDGNPGTHSFVTSPEIATAFAFSGSLDFNPATDTISDGQGGAFKFEIPTGDQLPSTFNPGEWLYQAPLSDEKASKVEVKINSDSDRLQKLQPFTPWREGNAEDLTILIKVKGKCTTDHISPAGPWYDYRGHLDNISNNMLTGAENAFYPLPDHPRGIARHATTGQIEAVPVIARAYKAAGIKYCIIGHNNYGEGSSREHAALEPRYLGASIVIANGFARIHETNLKKQGMLPLTFADPEAWSKIQERDRVSVFGVEEMQPGKQLEMMVKSTDGSSWSTMLNHSYHSGQIPWLMHGSALNYVKSLKAGK</sequence>
<evidence type="ECO:0000256" key="6">
    <source>
        <dbReference type="ARBA" id="ARBA00023014"/>
    </source>
</evidence>
<evidence type="ECO:0000259" key="8">
    <source>
        <dbReference type="Pfam" id="PF00694"/>
    </source>
</evidence>
<keyword evidence="5" id="KW-0408">Iron</keyword>
<dbReference type="InterPro" id="IPR018136">
    <property type="entry name" value="Aconitase_4Fe-4S_BS"/>
</dbReference>
<evidence type="ECO:0000313" key="9">
    <source>
        <dbReference type="EMBL" id="PMD30990.1"/>
    </source>
</evidence>
<name>A0A2J6QXL3_HYAVF</name>
<dbReference type="OrthoDB" id="2224430at2759"/>
<dbReference type="PRINTS" id="PR00415">
    <property type="entry name" value="ACONITASE"/>
</dbReference>
<keyword evidence="6" id="KW-0411">Iron-sulfur</keyword>
<dbReference type="InterPro" id="IPR015932">
    <property type="entry name" value="Aconitase_dom2"/>
</dbReference>
<evidence type="ECO:0000313" key="10">
    <source>
        <dbReference type="Proteomes" id="UP000235786"/>
    </source>
</evidence>
<comment type="similarity">
    <text evidence="2">Belongs to the aconitase/IPM isomerase family.</text>
</comment>
<dbReference type="InterPro" id="IPR001030">
    <property type="entry name" value="Acoase/IPM_deHydtase_lsu_aba"/>
</dbReference>
<evidence type="ECO:0000256" key="2">
    <source>
        <dbReference type="ARBA" id="ARBA00007185"/>
    </source>
</evidence>
<dbReference type="InterPro" id="IPR015931">
    <property type="entry name" value="Acnase/IPM_dHydase_lsu_aba_1/3"/>
</dbReference>
<dbReference type="SUPFAM" id="SSF52016">
    <property type="entry name" value="LeuD/IlvD-like"/>
    <property type="match status" value="1"/>
</dbReference>
<dbReference type="PANTHER" id="PTHR43160">
    <property type="entry name" value="ACONITATE HYDRATASE B"/>
    <property type="match status" value="1"/>
</dbReference>
<dbReference type="Pfam" id="PF00694">
    <property type="entry name" value="Aconitase_C"/>
    <property type="match status" value="1"/>
</dbReference>
<dbReference type="STRING" id="1149755.A0A2J6QXL3"/>
<protein>
    <recommendedName>
        <fullName evidence="3">Aconitate hydratase, mitochondrial</fullName>
    </recommendedName>
</protein>
<dbReference type="PROSITE" id="PS01244">
    <property type="entry name" value="ACONITASE_2"/>
    <property type="match status" value="1"/>
</dbReference>
<dbReference type="PROSITE" id="PS00450">
    <property type="entry name" value="ACONITASE_1"/>
    <property type="match status" value="1"/>
</dbReference>
<dbReference type="InterPro" id="IPR015928">
    <property type="entry name" value="Aconitase/3IPM_dehydase_swvl"/>
</dbReference>
<dbReference type="FunFam" id="3.30.499.10:FF:000004">
    <property type="entry name" value="Aconitate hydratase, mitochondrial"/>
    <property type="match status" value="1"/>
</dbReference>
<evidence type="ECO:0000256" key="3">
    <source>
        <dbReference type="ARBA" id="ARBA00015940"/>
    </source>
</evidence>
<dbReference type="InterPro" id="IPR000573">
    <property type="entry name" value="AconitaseA/IPMdHydase_ssu_swvl"/>
</dbReference>
<dbReference type="GO" id="GO:0051539">
    <property type="term" value="F:4 iron, 4 sulfur cluster binding"/>
    <property type="evidence" value="ECO:0007669"/>
    <property type="project" value="TreeGrafter"/>
</dbReference>
<dbReference type="GO" id="GO:0005829">
    <property type="term" value="C:cytosol"/>
    <property type="evidence" value="ECO:0007669"/>
    <property type="project" value="TreeGrafter"/>
</dbReference>
<dbReference type="FunFam" id="3.20.19.10:FF:000002">
    <property type="entry name" value="Aconitate hydratase, mitochondrial"/>
    <property type="match status" value="1"/>
</dbReference>
<feature type="non-terminal residue" evidence="9">
    <location>
        <position position="1"/>
    </location>
</feature>
<feature type="domain" description="Aconitase/3-isopropylmalate dehydratase large subunit alpha/beta/alpha" evidence="7">
    <location>
        <begin position="25"/>
        <end position="256"/>
    </location>
</feature>
<dbReference type="GO" id="GO:0005739">
    <property type="term" value="C:mitochondrion"/>
    <property type="evidence" value="ECO:0007669"/>
    <property type="project" value="TreeGrafter"/>
</dbReference>
<dbReference type="GO" id="GO:0003994">
    <property type="term" value="F:aconitate hydratase activity"/>
    <property type="evidence" value="ECO:0007669"/>
    <property type="project" value="TreeGrafter"/>
</dbReference>